<dbReference type="EMBL" id="RQJO01000008">
    <property type="protein sequence ID" value="RRB03935.1"/>
    <property type="molecule type" value="Genomic_DNA"/>
</dbReference>
<evidence type="ECO:0000313" key="2">
    <source>
        <dbReference type="EMBL" id="RRB03935.1"/>
    </source>
</evidence>
<feature type="chain" id="PRO_5018139999" description="Secretion system C-terminal sorting domain-containing protein" evidence="1">
    <location>
        <begin position="23"/>
        <end position="133"/>
    </location>
</feature>
<sequence length="133" mass="14362">MKTLRQFLLVATTLTFASASFAATNPDSGSKAKHTVATYQTSLYTDAQGKLRIAVDKETGGVVEVRLVNQAGKEFFVQEVGKHQKIARLSLDVNSLPDDAYQVTVSNGVDTKVNNLTLATQQPRVPGRLIAVN</sequence>
<organism evidence="2 3">
    <name type="scientific">Larkinella rosea</name>
    <dbReference type="NCBI Taxonomy" id="2025312"/>
    <lineage>
        <taxon>Bacteria</taxon>
        <taxon>Pseudomonadati</taxon>
        <taxon>Bacteroidota</taxon>
        <taxon>Cytophagia</taxon>
        <taxon>Cytophagales</taxon>
        <taxon>Spirosomataceae</taxon>
        <taxon>Larkinella</taxon>
    </lineage>
</organism>
<reference evidence="2 3" key="1">
    <citation type="submission" date="2018-11" db="EMBL/GenBank/DDBJ databases">
        <authorList>
            <person name="Zhou Z."/>
            <person name="Wang G."/>
        </authorList>
    </citation>
    <scope>NUCLEOTIDE SEQUENCE [LARGE SCALE GENOMIC DNA]</scope>
    <source>
        <strain evidence="2 3">KCTC52004</strain>
    </source>
</reference>
<dbReference type="AlphaFoldDB" id="A0A3P1BS51"/>
<dbReference type="RefSeq" id="WP_124874159.1">
    <property type="nucleotide sequence ID" value="NZ_RQJO01000008.1"/>
</dbReference>
<keyword evidence="1" id="KW-0732">Signal</keyword>
<feature type="signal peptide" evidence="1">
    <location>
        <begin position="1"/>
        <end position="22"/>
    </location>
</feature>
<name>A0A3P1BS51_9BACT</name>
<evidence type="ECO:0000313" key="3">
    <source>
        <dbReference type="Proteomes" id="UP000271925"/>
    </source>
</evidence>
<proteinExistence type="predicted"/>
<comment type="caution">
    <text evidence="2">The sequence shown here is derived from an EMBL/GenBank/DDBJ whole genome shotgun (WGS) entry which is preliminary data.</text>
</comment>
<accession>A0A3P1BS51</accession>
<protein>
    <recommendedName>
        <fullName evidence="4">Secretion system C-terminal sorting domain-containing protein</fullName>
    </recommendedName>
</protein>
<keyword evidence="3" id="KW-1185">Reference proteome</keyword>
<evidence type="ECO:0008006" key="4">
    <source>
        <dbReference type="Google" id="ProtNLM"/>
    </source>
</evidence>
<gene>
    <name evidence="2" type="ORF">EHT25_10400</name>
</gene>
<dbReference type="Proteomes" id="UP000271925">
    <property type="component" value="Unassembled WGS sequence"/>
</dbReference>
<evidence type="ECO:0000256" key="1">
    <source>
        <dbReference type="SAM" id="SignalP"/>
    </source>
</evidence>